<reference evidence="3" key="2">
    <citation type="submission" date="2017-06" db="EMBL/GenBank/DDBJ databases">
        <title>WGS assembly of Brachypodium distachyon.</title>
        <authorList>
            <consortium name="The International Brachypodium Initiative"/>
            <person name="Lucas S."/>
            <person name="Harmon-Smith M."/>
            <person name="Lail K."/>
            <person name="Tice H."/>
            <person name="Grimwood J."/>
            <person name="Bruce D."/>
            <person name="Barry K."/>
            <person name="Shu S."/>
            <person name="Lindquist E."/>
            <person name="Wang M."/>
            <person name="Pitluck S."/>
            <person name="Vogel J.P."/>
            <person name="Garvin D.F."/>
            <person name="Mockler T.C."/>
            <person name="Schmutz J."/>
            <person name="Rokhsar D."/>
            <person name="Bevan M.W."/>
        </authorList>
    </citation>
    <scope>NUCLEOTIDE SEQUENCE</scope>
    <source>
        <strain evidence="3">Bd21</strain>
    </source>
</reference>
<evidence type="ECO:0000313" key="5">
    <source>
        <dbReference type="Proteomes" id="UP000008810"/>
    </source>
</evidence>
<dbReference type="GO" id="GO:0008311">
    <property type="term" value="F:double-stranded DNA 3'-5' DNA exonuclease activity"/>
    <property type="evidence" value="ECO:0000318"/>
    <property type="project" value="GO_Central"/>
</dbReference>
<evidence type="ECO:0000259" key="2">
    <source>
        <dbReference type="Pfam" id="PF03372"/>
    </source>
</evidence>
<dbReference type="Gene3D" id="3.60.10.10">
    <property type="entry name" value="Endonuclease/exonuclease/phosphatase"/>
    <property type="match status" value="1"/>
</dbReference>
<dbReference type="Gramene" id="KQK07189">
    <property type="protein sequence ID" value="KQK07189"/>
    <property type="gene ID" value="BRADI_2g33663v3"/>
</dbReference>
<reference evidence="3 4" key="1">
    <citation type="journal article" date="2010" name="Nature">
        <title>Genome sequencing and analysis of the model grass Brachypodium distachyon.</title>
        <authorList>
            <consortium name="International Brachypodium Initiative"/>
        </authorList>
    </citation>
    <scope>NUCLEOTIDE SEQUENCE [LARGE SCALE GENOMIC DNA]</scope>
    <source>
        <strain evidence="3 4">Bd21</strain>
    </source>
</reference>
<keyword evidence="5" id="KW-1185">Reference proteome</keyword>
<dbReference type="Proteomes" id="UP000008810">
    <property type="component" value="Chromosome 2"/>
</dbReference>
<dbReference type="GO" id="GO:0008081">
    <property type="term" value="F:phosphoric diester hydrolase activity"/>
    <property type="evidence" value="ECO:0000318"/>
    <property type="project" value="GO_Central"/>
</dbReference>
<keyword evidence="1" id="KW-1133">Transmembrane helix</keyword>
<dbReference type="SUPFAM" id="SSF56219">
    <property type="entry name" value="DNase I-like"/>
    <property type="match status" value="1"/>
</dbReference>
<dbReference type="InterPro" id="IPR005135">
    <property type="entry name" value="Endo/exonuclease/phosphatase"/>
</dbReference>
<protein>
    <recommendedName>
        <fullName evidence="2">Endonuclease/exonuclease/phosphatase domain-containing protein</fullName>
    </recommendedName>
</protein>
<evidence type="ECO:0000313" key="3">
    <source>
        <dbReference type="EMBL" id="KQK07189.1"/>
    </source>
</evidence>
<evidence type="ECO:0000256" key="1">
    <source>
        <dbReference type="SAM" id="Phobius"/>
    </source>
</evidence>
<gene>
    <name evidence="3" type="ORF">BRADI_2g33663v3</name>
</gene>
<dbReference type="Pfam" id="PF03372">
    <property type="entry name" value="Exo_endo_phos"/>
    <property type="match status" value="1"/>
</dbReference>
<organism evidence="3">
    <name type="scientific">Brachypodium distachyon</name>
    <name type="common">Purple false brome</name>
    <name type="synonym">Trachynia distachya</name>
    <dbReference type="NCBI Taxonomy" id="15368"/>
    <lineage>
        <taxon>Eukaryota</taxon>
        <taxon>Viridiplantae</taxon>
        <taxon>Streptophyta</taxon>
        <taxon>Embryophyta</taxon>
        <taxon>Tracheophyta</taxon>
        <taxon>Spermatophyta</taxon>
        <taxon>Magnoliopsida</taxon>
        <taxon>Liliopsida</taxon>
        <taxon>Poales</taxon>
        <taxon>Poaceae</taxon>
        <taxon>BOP clade</taxon>
        <taxon>Pooideae</taxon>
        <taxon>Stipodae</taxon>
        <taxon>Brachypodieae</taxon>
        <taxon>Brachypodium</taxon>
    </lineage>
</organism>
<dbReference type="GO" id="GO:0005634">
    <property type="term" value="C:nucleus"/>
    <property type="evidence" value="ECO:0000318"/>
    <property type="project" value="GO_Central"/>
</dbReference>
<name>A0A0Q3G9M0_BRADI</name>
<accession>A0A0Q3G9M0</accession>
<evidence type="ECO:0000313" key="4">
    <source>
        <dbReference type="EnsemblPlants" id="KQK07189"/>
    </source>
</evidence>
<dbReference type="AlphaFoldDB" id="A0A0Q3G9M0"/>
<dbReference type="InterPro" id="IPR036691">
    <property type="entry name" value="Endo/exonu/phosph_ase_sf"/>
</dbReference>
<keyword evidence="1" id="KW-0472">Membrane</keyword>
<reference evidence="4" key="3">
    <citation type="submission" date="2018-08" db="UniProtKB">
        <authorList>
            <consortium name="EnsemblPlants"/>
        </authorList>
    </citation>
    <scope>IDENTIFICATION</scope>
    <source>
        <strain evidence="4">cv. Bd21</strain>
    </source>
</reference>
<feature type="transmembrane region" description="Helical" evidence="1">
    <location>
        <begin position="129"/>
        <end position="153"/>
    </location>
</feature>
<dbReference type="EnsemblPlants" id="KQK07189">
    <property type="protein sequence ID" value="KQK07189"/>
    <property type="gene ID" value="BRADI_2g33663v3"/>
</dbReference>
<dbReference type="InParanoid" id="A0A0Q3G9M0"/>
<dbReference type="OrthoDB" id="691861at2759"/>
<dbReference type="GO" id="GO:0006284">
    <property type="term" value="P:base-excision repair"/>
    <property type="evidence" value="ECO:0000318"/>
    <property type="project" value="GO_Central"/>
</dbReference>
<sequence length="159" mass="17255">MASTTLNLLVWNVRGLNSRAKRTAVRQVVASSRANVVGIQESKLNVVTRYMVEECLGPGFDSFFFLPADGTCGGIVVAWKSGGVTISNPHLFDNAVTAFFQDGQRQVGGSRWSTGRRVMRTRCSSCKSLGIFVIFMLGRGSWLGTSILLSTLVTSRLST</sequence>
<keyword evidence="1" id="KW-0812">Transmembrane</keyword>
<feature type="domain" description="Endonuclease/exonuclease/phosphatase" evidence="2">
    <location>
        <begin position="10"/>
        <end position="107"/>
    </location>
</feature>
<dbReference type="EMBL" id="CM000881">
    <property type="protein sequence ID" value="KQK07189.1"/>
    <property type="molecule type" value="Genomic_DNA"/>
</dbReference>
<dbReference type="GO" id="GO:0003906">
    <property type="term" value="F:DNA-(apurinic or apyrimidinic site) endonuclease activity"/>
    <property type="evidence" value="ECO:0000318"/>
    <property type="project" value="GO_Central"/>
</dbReference>
<proteinExistence type="predicted"/>